<dbReference type="AlphaFoldDB" id="A0A917SZD5"/>
<evidence type="ECO:0000256" key="3">
    <source>
        <dbReference type="ARBA" id="ARBA00022448"/>
    </source>
</evidence>
<feature type="domain" description="TonB-dependent receptor-like beta-barrel" evidence="14">
    <location>
        <begin position="238"/>
        <end position="627"/>
    </location>
</feature>
<dbReference type="EMBL" id="BMLF01000002">
    <property type="protein sequence ID" value="GGM04764.1"/>
    <property type="molecule type" value="Genomic_DNA"/>
</dbReference>
<comment type="caution">
    <text evidence="16">The sequence shown here is derived from an EMBL/GenBank/DDBJ whole genome shotgun (WGS) entry which is preliminary data.</text>
</comment>
<keyword evidence="4 10" id="KW-1134">Transmembrane beta strand</keyword>
<reference evidence="16" key="1">
    <citation type="journal article" date="2014" name="Int. J. Syst. Evol. Microbiol.">
        <title>Complete genome sequence of Corynebacterium casei LMG S-19264T (=DSM 44701T), isolated from a smear-ripened cheese.</title>
        <authorList>
            <consortium name="US DOE Joint Genome Institute (JGI-PGF)"/>
            <person name="Walter F."/>
            <person name="Albersmeier A."/>
            <person name="Kalinowski J."/>
            <person name="Ruckert C."/>
        </authorList>
    </citation>
    <scope>NUCLEOTIDE SEQUENCE</scope>
    <source>
        <strain evidence="16">CGMCC 1.6293</strain>
    </source>
</reference>
<keyword evidence="3 10" id="KW-0813">Transport</keyword>
<dbReference type="SUPFAM" id="SSF56935">
    <property type="entry name" value="Porins"/>
    <property type="match status" value="1"/>
</dbReference>
<feature type="short sequence motif" description="TonB C-terminal box" evidence="11">
    <location>
        <begin position="637"/>
        <end position="654"/>
    </location>
</feature>
<keyword evidence="17" id="KW-1185">Reference proteome</keyword>
<keyword evidence="9 10" id="KW-0998">Cell outer membrane</keyword>
<dbReference type="GO" id="GO:0009279">
    <property type="term" value="C:cell outer membrane"/>
    <property type="evidence" value="ECO:0007669"/>
    <property type="project" value="UniProtKB-SubCell"/>
</dbReference>
<feature type="signal peptide" evidence="13">
    <location>
        <begin position="1"/>
        <end position="22"/>
    </location>
</feature>
<sequence>MTTRLHTRALLMCGAATFLCHAAAAQEVIQLDAISVDSKRAVQTGEATSETVVDAEEIADRQAGTIAELVDSAPGVNLVNGGSPVGSGINIRGFGATGTYGTDQKVGIMVGGATKGSEELYRIGTQLFTDPLLYREAVVKRGMGGTFEYGSGYFGGLLLLEPIHASDLTMGEDAFKLRETLQFSTNGDGIASSTTAAFQRGNLEVLGNYTYRTEDPQDDGAGNPRSENGYELPSWLVNGRLTFGESDEHAVSLLLSHTQTDDRDVPYDTFGTSGGIFGNVDRATDDKTAVLRYDYDSPENDFVNLRLELSYSDQRIEQDYVPGSSPVAPPGGFPTVNADHRYQTTKLTAKNTGHLTTGAVDHAMRFGVEYLQRERLDADSAPGGTDERVALFFADTLDFRNGLTVTPELRFETQEIGGSGYGTYDNTALMGGVSARYEFGASGFAVLGGVWYNENLPIIDDLGTPAYMTRPETAMNYEAGFAYDGADLMAEGDALALKFVGYVTEVRDVTSYSGRDAVDLKGLELEAAYSLASGYYVDLNANVARGTGYAAGVASDWEGVPADQLRLTLGRKWGEELDLSWEVVADAEMTRSASPSDSAIVHNLRATYRPEAGVLRGTELRLGVENLLDLDYTPHLATRPAPGRNVKVTLTTVF</sequence>
<dbReference type="PROSITE" id="PS52016">
    <property type="entry name" value="TONB_DEPENDENT_REC_3"/>
    <property type="match status" value="1"/>
</dbReference>
<keyword evidence="8 10" id="KW-0472">Membrane</keyword>
<dbReference type="GO" id="GO:0015344">
    <property type="term" value="F:siderophore uptake transmembrane transporter activity"/>
    <property type="evidence" value="ECO:0007669"/>
    <property type="project" value="TreeGrafter"/>
</dbReference>
<evidence type="ECO:0000313" key="16">
    <source>
        <dbReference type="EMBL" id="GGM04764.1"/>
    </source>
</evidence>
<keyword evidence="5 10" id="KW-0812">Transmembrane</keyword>
<evidence type="ECO:0000256" key="7">
    <source>
        <dbReference type="ARBA" id="ARBA00023077"/>
    </source>
</evidence>
<dbReference type="Proteomes" id="UP000649829">
    <property type="component" value="Unassembled WGS sequence"/>
</dbReference>
<evidence type="ECO:0000259" key="15">
    <source>
        <dbReference type="Pfam" id="PF07715"/>
    </source>
</evidence>
<dbReference type="Gene3D" id="2.170.130.10">
    <property type="entry name" value="TonB-dependent receptor, plug domain"/>
    <property type="match status" value="1"/>
</dbReference>
<dbReference type="InterPro" id="IPR036942">
    <property type="entry name" value="Beta-barrel_TonB_sf"/>
</dbReference>
<evidence type="ECO:0000256" key="6">
    <source>
        <dbReference type="ARBA" id="ARBA00022729"/>
    </source>
</evidence>
<dbReference type="InterPro" id="IPR012910">
    <property type="entry name" value="Plug_dom"/>
</dbReference>
<evidence type="ECO:0000256" key="9">
    <source>
        <dbReference type="ARBA" id="ARBA00023237"/>
    </source>
</evidence>
<evidence type="ECO:0000256" key="10">
    <source>
        <dbReference type="PROSITE-ProRule" id="PRU01360"/>
    </source>
</evidence>
<dbReference type="InterPro" id="IPR000531">
    <property type="entry name" value="Beta-barrel_TonB"/>
</dbReference>
<evidence type="ECO:0000256" key="11">
    <source>
        <dbReference type="PROSITE-ProRule" id="PRU10144"/>
    </source>
</evidence>
<name>A0A917SZD5_9RHOB</name>
<dbReference type="GO" id="GO:0044718">
    <property type="term" value="P:siderophore transmembrane transport"/>
    <property type="evidence" value="ECO:0007669"/>
    <property type="project" value="TreeGrafter"/>
</dbReference>
<gene>
    <name evidence="16" type="ORF">GCM10011534_28160</name>
</gene>
<accession>A0A917SZD5</accession>
<dbReference type="Pfam" id="PF00593">
    <property type="entry name" value="TonB_dep_Rec_b-barrel"/>
    <property type="match status" value="1"/>
</dbReference>
<evidence type="ECO:0000256" key="12">
    <source>
        <dbReference type="RuleBase" id="RU003357"/>
    </source>
</evidence>
<dbReference type="Pfam" id="PF07715">
    <property type="entry name" value="Plug"/>
    <property type="match status" value="1"/>
</dbReference>
<dbReference type="Gene3D" id="2.40.170.20">
    <property type="entry name" value="TonB-dependent receptor, beta-barrel domain"/>
    <property type="match status" value="1"/>
</dbReference>
<keyword evidence="7 12" id="KW-0798">TonB box</keyword>
<dbReference type="InterPro" id="IPR010917">
    <property type="entry name" value="TonB_rcpt_CS"/>
</dbReference>
<evidence type="ECO:0000313" key="17">
    <source>
        <dbReference type="Proteomes" id="UP000649829"/>
    </source>
</evidence>
<comment type="subcellular location">
    <subcellularLocation>
        <location evidence="1 10">Cell outer membrane</location>
        <topology evidence="1 10">Multi-pass membrane protein</topology>
    </subcellularLocation>
</comment>
<dbReference type="PANTHER" id="PTHR30069:SF41">
    <property type="entry name" value="HEME_HEMOPEXIN UTILIZATION PROTEIN C"/>
    <property type="match status" value="1"/>
</dbReference>
<protein>
    <submittedName>
        <fullName evidence="16">TonB-dependent receptor</fullName>
    </submittedName>
</protein>
<dbReference type="InterPro" id="IPR039426">
    <property type="entry name" value="TonB-dep_rcpt-like"/>
</dbReference>
<organism evidence="16 17">
    <name type="scientific">Pseudooceanicola nanhaiensis</name>
    <dbReference type="NCBI Taxonomy" id="375761"/>
    <lineage>
        <taxon>Bacteria</taxon>
        <taxon>Pseudomonadati</taxon>
        <taxon>Pseudomonadota</taxon>
        <taxon>Alphaproteobacteria</taxon>
        <taxon>Rhodobacterales</taxon>
        <taxon>Paracoccaceae</taxon>
        <taxon>Pseudooceanicola</taxon>
    </lineage>
</organism>
<evidence type="ECO:0000256" key="4">
    <source>
        <dbReference type="ARBA" id="ARBA00022452"/>
    </source>
</evidence>
<feature type="domain" description="TonB-dependent receptor plug" evidence="15">
    <location>
        <begin position="48"/>
        <end position="156"/>
    </location>
</feature>
<keyword evidence="6 13" id="KW-0732">Signal</keyword>
<evidence type="ECO:0000256" key="1">
    <source>
        <dbReference type="ARBA" id="ARBA00004571"/>
    </source>
</evidence>
<dbReference type="InterPro" id="IPR037066">
    <property type="entry name" value="Plug_dom_sf"/>
</dbReference>
<keyword evidence="16" id="KW-0675">Receptor</keyword>
<evidence type="ECO:0000256" key="13">
    <source>
        <dbReference type="SAM" id="SignalP"/>
    </source>
</evidence>
<reference evidence="16" key="2">
    <citation type="submission" date="2020-09" db="EMBL/GenBank/DDBJ databases">
        <authorList>
            <person name="Sun Q."/>
            <person name="Zhou Y."/>
        </authorList>
    </citation>
    <scope>NUCLEOTIDE SEQUENCE</scope>
    <source>
        <strain evidence="16">CGMCC 1.6293</strain>
    </source>
</reference>
<dbReference type="PANTHER" id="PTHR30069">
    <property type="entry name" value="TONB-DEPENDENT OUTER MEMBRANE RECEPTOR"/>
    <property type="match status" value="1"/>
</dbReference>
<feature type="chain" id="PRO_5037815498" evidence="13">
    <location>
        <begin position="23"/>
        <end position="654"/>
    </location>
</feature>
<evidence type="ECO:0000256" key="2">
    <source>
        <dbReference type="ARBA" id="ARBA00009810"/>
    </source>
</evidence>
<proteinExistence type="inferred from homology"/>
<comment type="similarity">
    <text evidence="2 10 12">Belongs to the TonB-dependent receptor family.</text>
</comment>
<dbReference type="PROSITE" id="PS01156">
    <property type="entry name" value="TONB_DEPENDENT_REC_2"/>
    <property type="match status" value="1"/>
</dbReference>
<dbReference type="RefSeq" id="WP_084178413.1">
    <property type="nucleotide sequence ID" value="NZ_BMLF01000002.1"/>
</dbReference>
<evidence type="ECO:0000256" key="8">
    <source>
        <dbReference type="ARBA" id="ARBA00023136"/>
    </source>
</evidence>
<evidence type="ECO:0000256" key="5">
    <source>
        <dbReference type="ARBA" id="ARBA00022692"/>
    </source>
</evidence>
<evidence type="ECO:0000259" key="14">
    <source>
        <dbReference type="Pfam" id="PF00593"/>
    </source>
</evidence>